<protein>
    <submittedName>
        <fullName evidence="1">Uncharacterized protein</fullName>
    </submittedName>
</protein>
<name>A0A2P2LVK1_RHIMU</name>
<organism evidence="1">
    <name type="scientific">Rhizophora mucronata</name>
    <name type="common">Asiatic mangrove</name>
    <dbReference type="NCBI Taxonomy" id="61149"/>
    <lineage>
        <taxon>Eukaryota</taxon>
        <taxon>Viridiplantae</taxon>
        <taxon>Streptophyta</taxon>
        <taxon>Embryophyta</taxon>
        <taxon>Tracheophyta</taxon>
        <taxon>Spermatophyta</taxon>
        <taxon>Magnoliopsida</taxon>
        <taxon>eudicotyledons</taxon>
        <taxon>Gunneridae</taxon>
        <taxon>Pentapetalae</taxon>
        <taxon>rosids</taxon>
        <taxon>fabids</taxon>
        <taxon>Malpighiales</taxon>
        <taxon>Rhizophoraceae</taxon>
        <taxon>Rhizophora</taxon>
    </lineage>
</organism>
<proteinExistence type="predicted"/>
<accession>A0A2P2LVK1</accession>
<dbReference type="AlphaFoldDB" id="A0A2P2LVK1"/>
<dbReference type="EMBL" id="GGEC01041501">
    <property type="protein sequence ID" value="MBX21985.1"/>
    <property type="molecule type" value="Transcribed_RNA"/>
</dbReference>
<reference evidence="1" key="1">
    <citation type="submission" date="2018-02" db="EMBL/GenBank/DDBJ databases">
        <title>Rhizophora mucronata_Transcriptome.</title>
        <authorList>
            <person name="Meera S.P."/>
            <person name="Sreeshan A."/>
            <person name="Augustine A."/>
        </authorList>
    </citation>
    <scope>NUCLEOTIDE SEQUENCE</scope>
    <source>
        <tissue evidence="1">Leaf</tissue>
    </source>
</reference>
<evidence type="ECO:0000313" key="1">
    <source>
        <dbReference type="EMBL" id="MBX21985.1"/>
    </source>
</evidence>
<sequence>MSCQCLSRLCFKLDLASKGPDFSHSKLFNLYDLKTSDWL</sequence>